<evidence type="ECO:0000259" key="7">
    <source>
        <dbReference type="Pfam" id="PF17917"/>
    </source>
</evidence>
<dbReference type="Gene3D" id="3.10.20.370">
    <property type="match status" value="1"/>
</dbReference>
<evidence type="ECO:0000256" key="2">
    <source>
        <dbReference type="ARBA" id="ARBA00022695"/>
    </source>
</evidence>
<protein>
    <recommendedName>
        <fullName evidence="7">Reverse transcriptase RNase H-like domain-containing protein</fullName>
    </recommendedName>
</protein>
<dbReference type="InterPro" id="IPR050951">
    <property type="entry name" value="Retrovirus_Pol_polyprotein"/>
</dbReference>
<evidence type="ECO:0000256" key="6">
    <source>
        <dbReference type="ARBA" id="ARBA00022918"/>
    </source>
</evidence>
<dbReference type="AlphaFoldDB" id="A0AAE1X6Y5"/>
<dbReference type="EMBL" id="JACGWL010000003">
    <property type="protein sequence ID" value="KAK4406365.1"/>
    <property type="molecule type" value="Genomic_DNA"/>
</dbReference>
<evidence type="ECO:0000313" key="9">
    <source>
        <dbReference type="Proteomes" id="UP001289374"/>
    </source>
</evidence>
<evidence type="ECO:0000313" key="8">
    <source>
        <dbReference type="EMBL" id="KAK4406365.1"/>
    </source>
</evidence>
<keyword evidence="4" id="KW-0255">Endonuclease</keyword>
<keyword evidence="5" id="KW-0378">Hydrolase</keyword>
<evidence type="ECO:0000256" key="4">
    <source>
        <dbReference type="ARBA" id="ARBA00022759"/>
    </source>
</evidence>
<comment type="caution">
    <text evidence="8">The sequence shown here is derived from an EMBL/GenBank/DDBJ whole genome shotgun (WGS) entry which is preliminary data.</text>
</comment>
<keyword evidence="3" id="KW-0540">Nuclease</keyword>
<reference evidence="8" key="1">
    <citation type="submission" date="2020-06" db="EMBL/GenBank/DDBJ databases">
        <authorList>
            <person name="Li T."/>
            <person name="Hu X."/>
            <person name="Zhang T."/>
            <person name="Song X."/>
            <person name="Zhang H."/>
            <person name="Dai N."/>
            <person name="Sheng W."/>
            <person name="Hou X."/>
            <person name="Wei L."/>
        </authorList>
    </citation>
    <scope>NUCLEOTIDE SEQUENCE</scope>
    <source>
        <strain evidence="8">K16</strain>
        <tissue evidence="8">Leaf</tissue>
    </source>
</reference>
<evidence type="ECO:0000256" key="5">
    <source>
        <dbReference type="ARBA" id="ARBA00022801"/>
    </source>
</evidence>
<keyword evidence="6" id="KW-0695">RNA-directed DNA polymerase</keyword>
<keyword evidence="9" id="KW-1185">Reference proteome</keyword>
<dbReference type="InterPro" id="IPR041373">
    <property type="entry name" value="RT_RNaseH"/>
</dbReference>
<name>A0AAE1X6Y5_9LAMI</name>
<evidence type="ECO:0000256" key="1">
    <source>
        <dbReference type="ARBA" id="ARBA00022679"/>
    </source>
</evidence>
<feature type="domain" description="Reverse transcriptase RNase H-like" evidence="7">
    <location>
        <begin position="11"/>
        <end position="95"/>
    </location>
</feature>
<keyword evidence="1" id="KW-0808">Transferase</keyword>
<dbReference type="SUPFAM" id="SSF56672">
    <property type="entry name" value="DNA/RNA polymerases"/>
    <property type="match status" value="1"/>
</dbReference>
<sequence length="101" mass="11905">MQSLPDLHFPDFTLPFEVTIDASQLAVVVVHYQQRQPLAFFSKKLSPLMQLSSTYEQEMFAITEVVHKWRHYLLGHRFEIYTDQKSLKGFLKQNRPNHSPT</sequence>
<dbReference type="InterPro" id="IPR043502">
    <property type="entry name" value="DNA/RNA_pol_sf"/>
</dbReference>
<organism evidence="8 9">
    <name type="scientific">Sesamum angolense</name>
    <dbReference type="NCBI Taxonomy" id="2727404"/>
    <lineage>
        <taxon>Eukaryota</taxon>
        <taxon>Viridiplantae</taxon>
        <taxon>Streptophyta</taxon>
        <taxon>Embryophyta</taxon>
        <taxon>Tracheophyta</taxon>
        <taxon>Spermatophyta</taxon>
        <taxon>Magnoliopsida</taxon>
        <taxon>eudicotyledons</taxon>
        <taxon>Gunneridae</taxon>
        <taxon>Pentapetalae</taxon>
        <taxon>asterids</taxon>
        <taxon>lamiids</taxon>
        <taxon>Lamiales</taxon>
        <taxon>Pedaliaceae</taxon>
        <taxon>Sesamum</taxon>
    </lineage>
</organism>
<dbReference type="Pfam" id="PF17917">
    <property type="entry name" value="RT_RNaseH"/>
    <property type="match status" value="1"/>
</dbReference>
<dbReference type="GO" id="GO:0004519">
    <property type="term" value="F:endonuclease activity"/>
    <property type="evidence" value="ECO:0007669"/>
    <property type="project" value="UniProtKB-KW"/>
</dbReference>
<dbReference type="PANTHER" id="PTHR37984:SF5">
    <property type="entry name" value="PROTEIN NYNRIN-LIKE"/>
    <property type="match status" value="1"/>
</dbReference>
<evidence type="ECO:0000256" key="3">
    <source>
        <dbReference type="ARBA" id="ARBA00022722"/>
    </source>
</evidence>
<gene>
    <name evidence="8" type="ORF">Sango_0643000</name>
</gene>
<keyword evidence="2" id="KW-0548">Nucleotidyltransferase</keyword>
<reference evidence="8" key="2">
    <citation type="journal article" date="2024" name="Plant">
        <title>Genomic evolution and insights into agronomic trait innovations of Sesamum species.</title>
        <authorList>
            <person name="Miao H."/>
            <person name="Wang L."/>
            <person name="Qu L."/>
            <person name="Liu H."/>
            <person name="Sun Y."/>
            <person name="Le M."/>
            <person name="Wang Q."/>
            <person name="Wei S."/>
            <person name="Zheng Y."/>
            <person name="Lin W."/>
            <person name="Duan Y."/>
            <person name="Cao H."/>
            <person name="Xiong S."/>
            <person name="Wang X."/>
            <person name="Wei L."/>
            <person name="Li C."/>
            <person name="Ma Q."/>
            <person name="Ju M."/>
            <person name="Zhao R."/>
            <person name="Li G."/>
            <person name="Mu C."/>
            <person name="Tian Q."/>
            <person name="Mei H."/>
            <person name="Zhang T."/>
            <person name="Gao T."/>
            <person name="Zhang H."/>
        </authorList>
    </citation>
    <scope>NUCLEOTIDE SEQUENCE</scope>
    <source>
        <strain evidence="8">K16</strain>
    </source>
</reference>
<accession>A0AAE1X6Y5</accession>
<proteinExistence type="predicted"/>
<dbReference type="PANTHER" id="PTHR37984">
    <property type="entry name" value="PROTEIN CBG26694"/>
    <property type="match status" value="1"/>
</dbReference>
<dbReference type="Proteomes" id="UP001289374">
    <property type="component" value="Unassembled WGS sequence"/>
</dbReference>
<dbReference type="GO" id="GO:0003964">
    <property type="term" value="F:RNA-directed DNA polymerase activity"/>
    <property type="evidence" value="ECO:0007669"/>
    <property type="project" value="UniProtKB-KW"/>
</dbReference>
<dbReference type="GO" id="GO:0016787">
    <property type="term" value="F:hydrolase activity"/>
    <property type="evidence" value="ECO:0007669"/>
    <property type="project" value="UniProtKB-KW"/>
</dbReference>